<organism evidence="2 3">
    <name type="scientific">Mucilaginibacter galii</name>
    <dbReference type="NCBI Taxonomy" id="2005073"/>
    <lineage>
        <taxon>Bacteria</taxon>
        <taxon>Pseudomonadati</taxon>
        <taxon>Bacteroidota</taxon>
        <taxon>Sphingobacteriia</taxon>
        <taxon>Sphingobacteriales</taxon>
        <taxon>Sphingobacteriaceae</taxon>
        <taxon>Mucilaginibacter</taxon>
    </lineage>
</organism>
<feature type="domain" description="Bulb-type lectin" evidence="1">
    <location>
        <begin position="172"/>
        <end position="307"/>
    </location>
</feature>
<reference evidence="2" key="1">
    <citation type="journal article" date="2014" name="Int. J. Syst. Evol. Microbiol.">
        <title>Complete genome sequence of Corynebacterium casei LMG S-19264T (=DSM 44701T), isolated from a smear-ripened cheese.</title>
        <authorList>
            <consortium name="US DOE Joint Genome Institute (JGI-PGF)"/>
            <person name="Walter F."/>
            <person name="Albersmeier A."/>
            <person name="Kalinowski J."/>
            <person name="Ruckert C."/>
        </authorList>
    </citation>
    <scope>NUCLEOTIDE SEQUENCE</scope>
    <source>
        <strain evidence="2">CCM 8711</strain>
    </source>
</reference>
<keyword evidence="3" id="KW-1185">Reference proteome</keyword>
<reference evidence="2" key="2">
    <citation type="submission" date="2020-09" db="EMBL/GenBank/DDBJ databases">
        <authorList>
            <person name="Sun Q."/>
            <person name="Sedlacek I."/>
        </authorList>
    </citation>
    <scope>NUCLEOTIDE SEQUENCE</scope>
    <source>
        <strain evidence="2">CCM 8711</strain>
    </source>
</reference>
<dbReference type="Proteomes" id="UP000662074">
    <property type="component" value="Unassembled WGS sequence"/>
</dbReference>
<proteinExistence type="predicted"/>
<dbReference type="Gene3D" id="2.90.10.30">
    <property type="match status" value="1"/>
</dbReference>
<evidence type="ECO:0000313" key="2">
    <source>
        <dbReference type="EMBL" id="GGI52578.1"/>
    </source>
</evidence>
<dbReference type="PROSITE" id="PS50927">
    <property type="entry name" value="BULB_LECTIN"/>
    <property type="match status" value="1"/>
</dbReference>
<accession>A0A917N351</accession>
<dbReference type="EMBL" id="BMDO01000014">
    <property type="protein sequence ID" value="GGI52578.1"/>
    <property type="molecule type" value="Genomic_DNA"/>
</dbReference>
<evidence type="ECO:0000259" key="1">
    <source>
        <dbReference type="PROSITE" id="PS50927"/>
    </source>
</evidence>
<evidence type="ECO:0000313" key="3">
    <source>
        <dbReference type="Proteomes" id="UP000662074"/>
    </source>
</evidence>
<dbReference type="InterPro" id="IPR036426">
    <property type="entry name" value="Bulb-type_lectin_dom_sf"/>
</dbReference>
<comment type="caution">
    <text evidence="2">The sequence shown here is derived from an EMBL/GenBank/DDBJ whole genome shotgun (WGS) entry which is preliminary data.</text>
</comment>
<name>A0A917N351_9SPHI</name>
<dbReference type="InterPro" id="IPR001480">
    <property type="entry name" value="Bulb-type_lectin_dom"/>
</dbReference>
<protein>
    <recommendedName>
        <fullName evidence="1">Bulb-type lectin domain-containing protein</fullName>
    </recommendedName>
</protein>
<dbReference type="SUPFAM" id="SSF51110">
    <property type="entry name" value="alpha-D-mannose-specific plant lectins"/>
    <property type="match status" value="1"/>
</dbReference>
<sequence length="366" mass="41276">MSEFAGAANITGWKLTRTLVGDNIFVGSTSTEVSGEIYCSRNYGEDDFTIKFAVGTINSNGQKVILGGPYIINASHFQSSGGGMIYAIRVFSFNVTADQITNNRLFLFTYCCGDQLQQSFQSYQTTNTTVIPPTYTTNDLYTGQPLKFPDYYRTSNYRFNTVREPLPSGTRIEMNDNLPVLSPGQSIYSPNQTYRLTLQTAGNIVLYRKNSDGSETAIWANNSVYRYNTVASVILQSEGNLVAYKGTTRNSTPDWSTQVYDLGGSTFRYSNNQYLPNDYAYPFFYLQDNGQLIEFWPSKWKNPTVHQVAGTPTIHNNFEVYIIIACSDTPYGAVSSHFGNLTPELWYNGNYEWVKYGDQFELSDYN</sequence>
<gene>
    <name evidence="2" type="ORF">GCM10011425_37900</name>
</gene>
<dbReference type="AlphaFoldDB" id="A0A917N351"/>